<evidence type="ECO:0000313" key="14">
    <source>
        <dbReference type="EMBL" id="KAL1621284.1"/>
    </source>
</evidence>
<keyword evidence="7" id="KW-0325">Glycoprotein</keyword>
<evidence type="ECO:0000256" key="4">
    <source>
        <dbReference type="ARBA" id="ARBA00022729"/>
    </source>
</evidence>
<evidence type="ECO:0000256" key="3">
    <source>
        <dbReference type="ARBA" id="ARBA00007658"/>
    </source>
</evidence>
<evidence type="ECO:0000256" key="13">
    <source>
        <dbReference type="SAM" id="Phobius"/>
    </source>
</evidence>
<evidence type="ECO:0000256" key="10">
    <source>
        <dbReference type="ARBA" id="ARBA00048605"/>
    </source>
</evidence>
<keyword evidence="13" id="KW-0472">Membrane</keyword>
<feature type="region of interest" description="Disordered" evidence="12">
    <location>
        <begin position="41"/>
        <end position="66"/>
    </location>
</feature>
<dbReference type="InterPro" id="IPR012341">
    <property type="entry name" value="6hp_glycosidase-like_sf"/>
</dbReference>
<dbReference type="PRINTS" id="PR00747">
    <property type="entry name" value="GLYHDRLASE47"/>
</dbReference>
<comment type="caution">
    <text evidence="14">The sequence shown here is derived from an EMBL/GenBank/DDBJ whole genome shotgun (WGS) entry which is preliminary data.</text>
</comment>
<evidence type="ECO:0000256" key="5">
    <source>
        <dbReference type="ARBA" id="ARBA00022801"/>
    </source>
</evidence>
<dbReference type="Proteomes" id="UP001521116">
    <property type="component" value="Unassembled WGS sequence"/>
</dbReference>
<keyword evidence="5 11" id="KW-0378">Hydrolase</keyword>
<keyword evidence="13" id="KW-0812">Transmembrane</keyword>
<dbReference type="InterPro" id="IPR001382">
    <property type="entry name" value="Glyco_hydro_47"/>
</dbReference>
<dbReference type="PANTHER" id="PTHR11742">
    <property type="entry name" value="MANNOSYL-OLIGOSACCHARIDE ALPHA-1,2-MANNOSIDASE-RELATED"/>
    <property type="match status" value="1"/>
</dbReference>
<keyword evidence="8 11" id="KW-0326">Glycosidase</keyword>
<sequence>MASIKRCQRNPTPAFKLLSAVLIISFYGIYLLIHGSPLAPAPETESHTPRGPQIQHQSWTGASGRADEEKAARVKEAMEYTFAKYKKHAWGYDDILPVSGGKKNTRNGWGAFIVDSASTLALMGMWDELNMSVERILQIPFYDAQGLVDPFETTIRYVGGLVSLVDLIDAGVVPKTVINGKQRAGILAQAITLSDKLGPGFDSPTGMIYPRVDFTNDVGTGDPPELYKKYPDKIRYKNPSIGPARAGSNILEYRTLTRQSGNPIYFANATNAWAPLVWDKWVEDPVGLVSAPIDILTGEPVGRQRHWDAGHDSYYEYLIKAAILAPHDRYTSTYTDRWTQAAHALRHDLSTRSSYSSGYNPQHLFMGKLDGGWYLNEQTHLACFAPGNLLLGGAYLEKPDLMVLGKALLDGCRHTYASTPTRIGPERFSWIPYAGLPNATFEPRTGRQRAELAAHGFWVADAKFRLRPEYVESLFYAWRITGEQRYRDWAWDAFVAFEKHCKTAYGFAAIRDVGVDVAGGKKVVHLDEAESFWAAETLKYLYLTFADVNVGTLDAWVFSTEGHPFRIIRVSDAR</sequence>
<dbReference type="SUPFAM" id="SSF48225">
    <property type="entry name" value="Seven-hairpin glycosidases"/>
    <property type="match status" value="1"/>
</dbReference>
<dbReference type="InterPro" id="IPR036026">
    <property type="entry name" value="Seven-hairpin_glycosidases"/>
</dbReference>
<evidence type="ECO:0000256" key="12">
    <source>
        <dbReference type="SAM" id="MobiDB-lite"/>
    </source>
</evidence>
<comment type="pathway">
    <text evidence="2">Protein modification; protein glycosylation.</text>
</comment>
<protein>
    <recommendedName>
        <fullName evidence="11">alpha-1,2-Mannosidase</fullName>
        <ecNumber evidence="11">3.2.1.-</ecNumber>
    </recommendedName>
</protein>
<dbReference type="Pfam" id="PF01532">
    <property type="entry name" value="Glyco_hydro_47"/>
    <property type="match status" value="1"/>
</dbReference>
<dbReference type="PANTHER" id="PTHR11742:SF101">
    <property type="entry name" value="MANNOSYL-OLIGOSACCHARIDE ALPHA-1,2-MANNOSIDASE 1B"/>
    <property type="match status" value="1"/>
</dbReference>
<evidence type="ECO:0000313" key="15">
    <source>
        <dbReference type="Proteomes" id="UP001521116"/>
    </source>
</evidence>
<dbReference type="EC" id="3.2.1.-" evidence="11"/>
<evidence type="ECO:0000256" key="11">
    <source>
        <dbReference type="RuleBase" id="RU361193"/>
    </source>
</evidence>
<accession>A0ABR3SIJ7</accession>
<comment type="catalytic activity">
    <reaction evidence="10">
        <text>N(4)-(alpha-D-Man-(1-&gt;2)-alpha-D-Man-(1-&gt;2)-alpha-D-Man-(1-&gt;3)-[alpha-D-Man-(1-&gt;2)-alpha-D-Man-(1-&gt;3)-[alpha-D-Man-(1-&gt;2)-alpha-D-Man-(1-&gt;6)]-alpha-D-Man-(1-&gt;6)]-beta-D-Man-(1-&gt;4)-beta-D-GlcNAc-(1-&gt;4)-beta-D-GlcNAc)-L-asparaginyl-[protein] (N-glucan mannose isomer 9A1,2,3B1,2,3) + 4 H2O = N(4)-(alpha-D-Man-(1-&gt;3)-[alpha-D-Man-(1-&gt;3)-[alpha-D-Man-(1-&gt;6)]-alpha-D-Man-(1-&gt;6)]-beta-D-Man-(1-&gt;4)-beta-D-GlcNAc-(1-&gt;4)-beta-D-GlcNAc)-L-asparaginyl-[protein] (N-glucan mannose isomer 5A1,2) + 4 beta-D-mannose</text>
        <dbReference type="Rhea" id="RHEA:56008"/>
        <dbReference type="Rhea" id="RHEA-COMP:14356"/>
        <dbReference type="Rhea" id="RHEA-COMP:14367"/>
        <dbReference type="ChEBI" id="CHEBI:15377"/>
        <dbReference type="ChEBI" id="CHEBI:28563"/>
        <dbReference type="ChEBI" id="CHEBI:59087"/>
        <dbReference type="ChEBI" id="CHEBI:139493"/>
        <dbReference type="EC" id="3.2.1.113"/>
    </reaction>
</comment>
<feature type="transmembrane region" description="Helical" evidence="13">
    <location>
        <begin position="14"/>
        <end position="33"/>
    </location>
</feature>
<gene>
    <name evidence="14" type="ORF">SLS56_009278</name>
</gene>
<comment type="cofactor">
    <cofactor evidence="1">
        <name>Ca(2+)</name>
        <dbReference type="ChEBI" id="CHEBI:29108"/>
    </cofactor>
</comment>
<evidence type="ECO:0000256" key="7">
    <source>
        <dbReference type="ARBA" id="ARBA00023180"/>
    </source>
</evidence>
<proteinExistence type="inferred from homology"/>
<keyword evidence="15" id="KW-1185">Reference proteome</keyword>
<evidence type="ECO:0000256" key="1">
    <source>
        <dbReference type="ARBA" id="ARBA00001913"/>
    </source>
</evidence>
<keyword evidence="4" id="KW-0732">Signal</keyword>
<evidence type="ECO:0000256" key="2">
    <source>
        <dbReference type="ARBA" id="ARBA00004922"/>
    </source>
</evidence>
<dbReference type="EMBL" id="JAJVDC020000154">
    <property type="protein sequence ID" value="KAL1621284.1"/>
    <property type="molecule type" value="Genomic_DNA"/>
</dbReference>
<dbReference type="Gene3D" id="1.50.10.10">
    <property type="match status" value="1"/>
</dbReference>
<evidence type="ECO:0000256" key="9">
    <source>
        <dbReference type="ARBA" id="ARBA00047669"/>
    </source>
</evidence>
<comment type="similarity">
    <text evidence="3 11">Belongs to the glycosyl hydrolase 47 family.</text>
</comment>
<name>A0ABR3SIJ7_9PEZI</name>
<organism evidence="14 15">
    <name type="scientific">Neofusicoccum ribis</name>
    <dbReference type="NCBI Taxonomy" id="45134"/>
    <lineage>
        <taxon>Eukaryota</taxon>
        <taxon>Fungi</taxon>
        <taxon>Dikarya</taxon>
        <taxon>Ascomycota</taxon>
        <taxon>Pezizomycotina</taxon>
        <taxon>Dothideomycetes</taxon>
        <taxon>Dothideomycetes incertae sedis</taxon>
        <taxon>Botryosphaeriales</taxon>
        <taxon>Botryosphaeriaceae</taxon>
        <taxon>Neofusicoccum</taxon>
    </lineage>
</organism>
<evidence type="ECO:0000256" key="6">
    <source>
        <dbReference type="ARBA" id="ARBA00023157"/>
    </source>
</evidence>
<dbReference type="InterPro" id="IPR050749">
    <property type="entry name" value="Glycosyl_Hydrolase_47"/>
</dbReference>
<reference evidence="14 15" key="1">
    <citation type="submission" date="2024-02" db="EMBL/GenBank/DDBJ databases">
        <title>De novo assembly and annotation of 12 fungi associated with fruit tree decline syndrome in Ontario, Canada.</title>
        <authorList>
            <person name="Sulman M."/>
            <person name="Ellouze W."/>
            <person name="Ilyukhin E."/>
        </authorList>
    </citation>
    <scope>NUCLEOTIDE SEQUENCE [LARGE SCALE GENOMIC DNA]</scope>
    <source>
        <strain evidence="14 15">M1-105</strain>
    </source>
</reference>
<comment type="catalytic activity">
    <reaction evidence="9">
        <text>N(4)-(alpha-D-Man-(1-&gt;2)-alpha-D-Man-(1-&gt;2)-alpha-D-Man-(1-&gt;3)-[alpha-D-Man-(1-&gt;3)-[alpha-D-Man-(1-&gt;2)-alpha-D-Man-(1-&gt;6)]-alpha-D-Man-(1-&gt;6)]-beta-D-Man-(1-&gt;4)-beta-D-GlcNAc-(1-&gt;4)-beta-D-GlcNAc)-L-asparaginyl-[protein] (N-glucan mannose isomer 8A1,2,3B1,3) + 3 H2O = N(4)-(alpha-D-Man-(1-&gt;3)-[alpha-D-Man-(1-&gt;3)-[alpha-D-Man-(1-&gt;6)]-alpha-D-Man-(1-&gt;6)]-beta-D-Man-(1-&gt;4)-beta-D-GlcNAc-(1-&gt;4)-beta-D-GlcNAc)-L-asparaginyl-[protein] (N-glucan mannose isomer 5A1,2) + 3 beta-D-mannose</text>
        <dbReference type="Rhea" id="RHEA:56028"/>
        <dbReference type="Rhea" id="RHEA-COMP:14358"/>
        <dbReference type="Rhea" id="RHEA-COMP:14367"/>
        <dbReference type="ChEBI" id="CHEBI:15377"/>
        <dbReference type="ChEBI" id="CHEBI:28563"/>
        <dbReference type="ChEBI" id="CHEBI:59087"/>
        <dbReference type="ChEBI" id="CHEBI:60628"/>
        <dbReference type="EC" id="3.2.1.113"/>
    </reaction>
</comment>
<evidence type="ECO:0000256" key="8">
    <source>
        <dbReference type="ARBA" id="ARBA00023295"/>
    </source>
</evidence>
<keyword evidence="6" id="KW-1015">Disulfide bond</keyword>
<keyword evidence="13" id="KW-1133">Transmembrane helix</keyword>